<dbReference type="EMBL" id="JACGWN010000014">
    <property type="protein sequence ID" value="KAL0405211.1"/>
    <property type="molecule type" value="Genomic_DNA"/>
</dbReference>
<accession>A0AAW2TNJ0</accession>
<reference evidence="1" key="2">
    <citation type="journal article" date="2024" name="Plant">
        <title>Genomic evolution and insights into agronomic trait innovations of Sesamum species.</title>
        <authorList>
            <person name="Miao H."/>
            <person name="Wang L."/>
            <person name="Qu L."/>
            <person name="Liu H."/>
            <person name="Sun Y."/>
            <person name="Le M."/>
            <person name="Wang Q."/>
            <person name="Wei S."/>
            <person name="Zheng Y."/>
            <person name="Lin W."/>
            <person name="Duan Y."/>
            <person name="Cao H."/>
            <person name="Xiong S."/>
            <person name="Wang X."/>
            <person name="Wei L."/>
            <person name="Li C."/>
            <person name="Ma Q."/>
            <person name="Ju M."/>
            <person name="Zhao R."/>
            <person name="Li G."/>
            <person name="Mu C."/>
            <person name="Tian Q."/>
            <person name="Mei H."/>
            <person name="Zhang T."/>
            <person name="Gao T."/>
            <person name="Zhang H."/>
        </authorList>
    </citation>
    <scope>NUCLEOTIDE SEQUENCE</scope>
    <source>
        <strain evidence="1">KEN1</strain>
    </source>
</reference>
<evidence type="ECO:0000313" key="1">
    <source>
        <dbReference type="EMBL" id="KAL0405211.1"/>
    </source>
</evidence>
<dbReference type="AlphaFoldDB" id="A0AAW2TNJ0"/>
<proteinExistence type="predicted"/>
<organism evidence="1">
    <name type="scientific">Sesamum latifolium</name>
    <dbReference type="NCBI Taxonomy" id="2727402"/>
    <lineage>
        <taxon>Eukaryota</taxon>
        <taxon>Viridiplantae</taxon>
        <taxon>Streptophyta</taxon>
        <taxon>Embryophyta</taxon>
        <taxon>Tracheophyta</taxon>
        <taxon>Spermatophyta</taxon>
        <taxon>Magnoliopsida</taxon>
        <taxon>eudicotyledons</taxon>
        <taxon>Gunneridae</taxon>
        <taxon>Pentapetalae</taxon>
        <taxon>asterids</taxon>
        <taxon>lamiids</taxon>
        <taxon>Lamiales</taxon>
        <taxon>Pedaliaceae</taxon>
        <taxon>Sesamum</taxon>
    </lineage>
</organism>
<name>A0AAW2TNJ0_9LAMI</name>
<reference evidence="1" key="1">
    <citation type="submission" date="2020-06" db="EMBL/GenBank/DDBJ databases">
        <authorList>
            <person name="Li T."/>
            <person name="Hu X."/>
            <person name="Zhang T."/>
            <person name="Song X."/>
            <person name="Zhang H."/>
            <person name="Dai N."/>
            <person name="Sheng W."/>
            <person name="Hou X."/>
            <person name="Wei L."/>
        </authorList>
    </citation>
    <scope>NUCLEOTIDE SEQUENCE</scope>
    <source>
        <strain evidence="1">KEN1</strain>
        <tissue evidence="1">Leaf</tissue>
    </source>
</reference>
<protein>
    <submittedName>
        <fullName evidence="1">Uncharacterized protein</fullName>
    </submittedName>
</protein>
<gene>
    <name evidence="1" type="ORF">Slati_3835000</name>
</gene>
<comment type="caution">
    <text evidence="1">The sequence shown here is derived from an EMBL/GenBank/DDBJ whole genome shotgun (WGS) entry which is preliminary data.</text>
</comment>
<sequence>MAGVRQFKGSSSAMTVLVKGTPDRSSSGAPYLVLHVLQTFLEMFKASEPLWRHLLRYRQGDITPSAHWWHRYWGFFFVLAFWNTCLRWWG</sequence>